<accession>A0A812QVG9</accession>
<dbReference type="EMBL" id="CAJNDS010002274">
    <property type="protein sequence ID" value="CAE7405472.1"/>
    <property type="molecule type" value="Genomic_DNA"/>
</dbReference>
<keyword evidence="1" id="KW-0175">Coiled coil</keyword>
<feature type="coiled-coil region" evidence="1">
    <location>
        <begin position="292"/>
        <end position="319"/>
    </location>
</feature>
<comment type="caution">
    <text evidence="3">The sequence shown here is derived from an EMBL/GenBank/DDBJ whole genome shotgun (WGS) entry which is preliminary data.</text>
</comment>
<feature type="region of interest" description="Disordered" evidence="2">
    <location>
        <begin position="1071"/>
        <end position="1115"/>
    </location>
</feature>
<name>A0A812QVG9_9DINO</name>
<evidence type="ECO:0000256" key="1">
    <source>
        <dbReference type="SAM" id="Coils"/>
    </source>
</evidence>
<feature type="compositionally biased region" description="Basic residues" evidence="2">
    <location>
        <begin position="1092"/>
        <end position="1104"/>
    </location>
</feature>
<sequence>MAHRPRLDDPAVLEALVQQYSAPATLLGTLKAAGFSTLSSLARLLLPSQALPALPASGSQPASATPLPATSATKLTAAEFAQLRADFTTAYPGELLNPSNTPVETALRRSLSIFATALAMLKLVHLLPAKRFMDKFVNTALSVPLDPGLRPPAMNEILAADRSVWLAVHELVRDHGWSLEDSLNEMATCRQDIASLLQPRPKPARAAPDSARAPLRNPQKLTDRRSRSARTDDRRKPAAKGKAKGRGPAARALCKSPAGRRMENQRLVPYTVHRQQCLEDLVEGSNVLATELKLLQRALLELRQDLEGLASRVRKLEASSASFLFARVIHDIAWEVKTERRLVAAIRKWTAIIFRSPVSFDVGRRASADAPLGVQLSKALRHVFAGRAAETLHCHADPLIRFVAWADSKAMVAIPFHEETLYIFACECETTCAPSFLKSLMSSLAFCLHIFGVMSAQDCLSSMRLTGVAKTCYLTKRKRLQRPPLTTEMVCRMERFVASSTADRVDRFICGFFLLSVYFRGGTPIRNRCMVSTRLGLSGEDWFSAWVGVRGDLHVPAREGLPVLPAILTTGHWARHPPSASVAAQWLRNVLRKCGFSEAQCAPLGTHSCKATCLSWCARFGISDRDQSYHTAPGDRTAHVYSRDAVSVSVRALERVLADIRARRFVPDSTRSGYFPRDGEQDAGYDVEASGSEASLDEEDDEVDRCGLEAALDEVVDEWSEPSDAPTVSAEKLVRKMCSGPFPMIFYTAARVCSHDVRCFLRPRCSKARVASMSITESAANFSARASKLGLAADALQLLVAGGVNTLAKFAYVSSFIPGQADETPFVLALKDLFKRDPTVPELAVLRRLHSESYALVAAELKSQVERTSDAPARCLAAPDRADRLARQVAKYPGLSISGPNEPSDRSVDRCCQMYENNRLTYLPLSWVTSKDDEVRNSKDKEDRMLSVDGSGNVHIKKADVKEEADLSTDLLLRFALTRRGLALEQAGILDFKEHEKWSERLLHARYRDVPTGYARISVQQLLQADKQLFVTAAQECRSGIQTTAAGRPLDGVWMVCADKSEVAHLLAPLAQPPPKAPRLERPGPYAGAGRGRGKGKGKGKGKFHMPEDLKDGQPNTPKGVPVCFDAQRGKCTRPLAGNKCVRGAHICCVCFQPGHFYPACPKRKDAAEGLPPLHTALPPSAGSVSATDVEARSGELLDADCWLQGSDLSALYHLLPKESPVRGDPGLGSSFSTGAFARIKVGLRTNVRHYPRFTRLAARYVRQQLPEHPFTSLAVFSDVATTPHLDARNSAVPNAVLALSSFTGGAVWVAKDGGPDTFLVQGELRDGLDLDLTGHHAVFSAKRLVHATRPWSGHRLVLVAFTVEAAPFLSAADCALLRELEFHVPSAAQLADAAAAEFVCDAQLSRCFAEVCNLSLSAPATWDFLHSVLLQHPVVFVFVSLPFGTCGRDFRDAAHLAGLPGLSPEAQQKLESADFVYRAVTRLLLQVHDMGIMWAAEAPSASLVWRLPSLQPLVALGARVSFDACCYGGLVRTSKSILTTVPTFLNLAQRCPHESHPKAAAGAAHPRPLCVQLVHLLCSSLDIPLPALDQSQPPPAQVAVGRQPRGRQWFLSLRVLSPTRFPLYRPLTTSAGCCVRCLMPLRDLESPTFRILVGVYHSKQEFCRLALSAPHPFDSMDIIPDILKTRLFEAAERGPDWVQLRRTAVLKEWLSLAASLEDEERRLQKSLDPGVKGVLKGKRTLLLEALAARVGWPDQGVFESLRSGFELVGSLEHTGVFAKDLRPGSDSVGSFVDSFKFLKPALLGKVASSRCGALEREVWDKTLEEVQEGFLSGPFREEEVDSMLGPAWVPVRRFGAEQSSAGKRKVRPVDDYSENRVNSAFSYCDRIDLRALDELVASCRLWTRFMLGGGPLEVALSDGTILRGRLHPGWSSSRAWQPLVATLDLRSAYKQVPLAPSNRAFSVVSLKDPESSLVSLFVGRSLPFGSTSSVINFNRLSRLLCRLGNELFLFWSNYYDDYPVVTPAALADSTRDTMLTFMRLVKFDTAEEKLNPFSPSASVLGIEIDCSERRALYEFRVPWFFACEVPATLAERWQSDMMHIIGPVETYAVAVARCVWDFALRGCRCVYYIDNYGALDAFIKGFSSNAYMSDILLSFEQRELSGPSWPWFTRVPSESNCADDPSRAQFSHLVRLGVLRDKGSCPVLGCELGDLSPALSKVGEALSSPPSQKEMLEFGP</sequence>
<dbReference type="InterPro" id="IPR043502">
    <property type="entry name" value="DNA/RNA_pol_sf"/>
</dbReference>
<feature type="region of interest" description="Disordered" evidence="2">
    <location>
        <begin position="196"/>
        <end position="252"/>
    </location>
</feature>
<reference evidence="3" key="1">
    <citation type="submission" date="2021-02" db="EMBL/GenBank/DDBJ databases">
        <authorList>
            <person name="Dougan E. K."/>
            <person name="Rhodes N."/>
            <person name="Thang M."/>
            <person name="Chan C."/>
        </authorList>
    </citation>
    <scope>NUCLEOTIDE SEQUENCE</scope>
</reference>
<proteinExistence type="predicted"/>
<feature type="region of interest" description="Disordered" evidence="2">
    <location>
        <begin position="672"/>
        <end position="699"/>
    </location>
</feature>
<gene>
    <name evidence="3" type="ORF">SNAT2548_LOCUS22056</name>
</gene>
<keyword evidence="4" id="KW-1185">Reference proteome</keyword>
<evidence type="ECO:0000313" key="4">
    <source>
        <dbReference type="Proteomes" id="UP000604046"/>
    </source>
</evidence>
<dbReference type="Proteomes" id="UP000604046">
    <property type="component" value="Unassembled WGS sequence"/>
</dbReference>
<evidence type="ECO:0000256" key="2">
    <source>
        <dbReference type="SAM" id="MobiDB-lite"/>
    </source>
</evidence>
<dbReference type="SUPFAM" id="SSF56672">
    <property type="entry name" value="DNA/RNA polymerases"/>
    <property type="match status" value="1"/>
</dbReference>
<dbReference type="OrthoDB" id="125159at2759"/>
<feature type="compositionally biased region" description="Basic and acidic residues" evidence="2">
    <location>
        <begin position="221"/>
        <end position="236"/>
    </location>
</feature>
<protein>
    <submittedName>
        <fullName evidence="3">Uncharacterized protein</fullName>
    </submittedName>
</protein>
<feature type="compositionally biased region" description="Low complexity" evidence="2">
    <location>
        <begin position="204"/>
        <end position="216"/>
    </location>
</feature>
<evidence type="ECO:0000313" key="3">
    <source>
        <dbReference type="EMBL" id="CAE7405472.1"/>
    </source>
</evidence>
<organism evidence="3 4">
    <name type="scientific">Symbiodinium natans</name>
    <dbReference type="NCBI Taxonomy" id="878477"/>
    <lineage>
        <taxon>Eukaryota</taxon>
        <taxon>Sar</taxon>
        <taxon>Alveolata</taxon>
        <taxon>Dinophyceae</taxon>
        <taxon>Suessiales</taxon>
        <taxon>Symbiodiniaceae</taxon>
        <taxon>Symbiodinium</taxon>
    </lineage>
</organism>